<dbReference type="AlphaFoldDB" id="A0A1G2PQI4"/>
<evidence type="ECO:0000256" key="6">
    <source>
        <dbReference type="ARBA" id="ARBA00022989"/>
    </source>
</evidence>
<dbReference type="InterPro" id="IPR017871">
    <property type="entry name" value="ABC_transporter-like_CS"/>
</dbReference>
<keyword evidence="3 8" id="KW-0812">Transmembrane</keyword>
<proteinExistence type="predicted"/>
<dbReference type="SMART" id="SM00382">
    <property type="entry name" value="AAA"/>
    <property type="match status" value="1"/>
</dbReference>
<protein>
    <recommendedName>
        <fullName evidence="13">ABC transporter</fullName>
    </recommendedName>
</protein>
<organism evidence="11 12">
    <name type="scientific">Candidatus Terrybacteria bacterium RIFCSPHIGHO2_02_41_19</name>
    <dbReference type="NCBI Taxonomy" id="1802364"/>
    <lineage>
        <taxon>Bacteria</taxon>
        <taxon>Candidatus Terryibacteriota</taxon>
    </lineage>
</organism>
<dbReference type="InterPro" id="IPR027417">
    <property type="entry name" value="P-loop_NTPase"/>
</dbReference>
<dbReference type="Gene3D" id="3.40.50.300">
    <property type="entry name" value="P-loop containing nucleotide triphosphate hydrolases"/>
    <property type="match status" value="1"/>
</dbReference>
<dbReference type="PROSITE" id="PS50929">
    <property type="entry name" value="ABC_TM1F"/>
    <property type="match status" value="1"/>
</dbReference>
<dbReference type="SUPFAM" id="SSF52540">
    <property type="entry name" value="P-loop containing nucleoside triphosphate hydrolases"/>
    <property type="match status" value="1"/>
</dbReference>
<feature type="transmembrane region" description="Helical" evidence="8">
    <location>
        <begin position="54"/>
        <end position="79"/>
    </location>
</feature>
<evidence type="ECO:0000256" key="1">
    <source>
        <dbReference type="ARBA" id="ARBA00004651"/>
    </source>
</evidence>
<dbReference type="InterPro" id="IPR003439">
    <property type="entry name" value="ABC_transporter-like_ATP-bd"/>
</dbReference>
<dbReference type="Proteomes" id="UP000178646">
    <property type="component" value="Unassembled WGS sequence"/>
</dbReference>
<keyword evidence="7 8" id="KW-0472">Membrane</keyword>
<evidence type="ECO:0008006" key="13">
    <source>
        <dbReference type="Google" id="ProtNLM"/>
    </source>
</evidence>
<evidence type="ECO:0000256" key="7">
    <source>
        <dbReference type="ARBA" id="ARBA00023136"/>
    </source>
</evidence>
<dbReference type="EMBL" id="MHSU01000014">
    <property type="protein sequence ID" value="OHA50587.1"/>
    <property type="molecule type" value="Genomic_DNA"/>
</dbReference>
<feature type="domain" description="ABC transmembrane type-1" evidence="10">
    <location>
        <begin position="25"/>
        <end position="300"/>
    </location>
</feature>
<feature type="transmembrane region" description="Helical" evidence="8">
    <location>
        <begin position="143"/>
        <end position="176"/>
    </location>
</feature>
<evidence type="ECO:0000313" key="12">
    <source>
        <dbReference type="Proteomes" id="UP000178646"/>
    </source>
</evidence>
<evidence type="ECO:0000259" key="9">
    <source>
        <dbReference type="PROSITE" id="PS50893"/>
    </source>
</evidence>
<evidence type="ECO:0000256" key="2">
    <source>
        <dbReference type="ARBA" id="ARBA00022448"/>
    </source>
</evidence>
<name>A0A1G2PQI4_9BACT</name>
<gene>
    <name evidence="11" type="ORF">A2W59_01325</name>
</gene>
<dbReference type="GO" id="GO:0140359">
    <property type="term" value="F:ABC-type transporter activity"/>
    <property type="evidence" value="ECO:0007669"/>
    <property type="project" value="InterPro"/>
</dbReference>
<keyword evidence="5" id="KW-0067">ATP-binding</keyword>
<comment type="subcellular location">
    <subcellularLocation>
        <location evidence="1">Cell membrane</location>
        <topology evidence="1">Multi-pass membrane protein</topology>
    </subcellularLocation>
</comment>
<evidence type="ECO:0000256" key="4">
    <source>
        <dbReference type="ARBA" id="ARBA00022741"/>
    </source>
</evidence>
<dbReference type="GO" id="GO:0005886">
    <property type="term" value="C:plasma membrane"/>
    <property type="evidence" value="ECO:0007669"/>
    <property type="project" value="UniProtKB-SubCell"/>
</dbReference>
<dbReference type="PANTHER" id="PTHR24221:SF503">
    <property type="entry name" value="MITOCHONDRIAL POTASSIUM CHANNEL ATP-BINDING SUBUNIT"/>
    <property type="match status" value="1"/>
</dbReference>
<comment type="caution">
    <text evidence="11">The sequence shown here is derived from an EMBL/GenBank/DDBJ whole genome shotgun (WGS) entry which is preliminary data.</text>
</comment>
<accession>A0A1G2PQI4</accession>
<feature type="transmembrane region" description="Helical" evidence="8">
    <location>
        <begin position="243"/>
        <end position="262"/>
    </location>
</feature>
<evidence type="ECO:0000256" key="8">
    <source>
        <dbReference type="SAM" id="Phobius"/>
    </source>
</evidence>
<keyword evidence="4" id="KW-0547">Nucleotide-binding</keyword>
<feature type="domain" description="ABC transporter" evidence="9">
    <location>
        <begin position="334"/>
        <end position="568"/>
    </location>
</feature>
<keyword evidence="6 8" id="KW-1133">Transmembrane helix</keyword>
<dbReference type="SUPFAM" id="SSF90123">
    <property type="entry name" value="ABC transporter transmembrane region"/>
    <property type="match status" value="1"/>
</dbReference>
<dbReference type="InterPro" id="IPR011527">
    <property type="entry name" value="ABC1_TM_dom"/>
</dbReference>
<dbReference type="PROSITE" id="PS50893">
    <property type="entry name" value="ABC_TRANSPORTER_2"/>
    <property type="match status" value="1"/>
</dbReference>
<evidence type="ECO:0000259" key="10">
    <source>
        <dbReference type="PROSITE" id="PS50929"/>
    </source>
</evidence>
<sequence>MKTFKTFYSFLWKYKWSFILSQTIGVITVASYSSMPFIYRYMIDNFHAFTAKSFFVVVGVYGSIRIGGIIFGNLSWLLAEKVINPVQVDAKVKVFSHLQSLDFAFHTTKKSGELISKTKRGDSALGRIDDNINRELVDDLFRFIIAAVAFSLINLKITYLFLFFIATIVLISIFLIKKNIKLRARYNKEEDNISHIIADNLINYETVKYFVSEKREIFNLVEAFKKWTISAWKLITSSLRINASVRLLSAIATIIILAMLGGDVINKKITAGDFILVMTFLMQIFPNIEKIVFRLRDIMKDYTDLKDYLDILDIPLVVLDPENPLDFKCEKGEVEFKNLSFSYQDGQESLKNISIAMSAGTSTALVGRSGSGKTTMTKLLMRVYDPNEGQVLVDGFDIRQIKKEDLRRNIGIVPQEPILFNSSIGYNIGYSLENATKEEIENAAKLANLHDFIVTLEKGYDTVVGERGVKLSGGQKQRLAIARVFLLDPKIIIFDEATSHLDSESERLIQNSMEKLAEGKTMIIVAHRLSTIMKADKIIVLDNGNVIEEGKHSDLLSRNSGIYKKLWDLQTNHEIE</sequence>
<evidence type="ECO:0000256" key="5">
    <source>
        <dbReference type="ARBA" id="ARBA00022840"/>
    </source>
</evidence>
<dbReference type="GO" id="GO:0005524">
    <property type="term" value="F:ATP binding"/>
    <property type="evidence" value="ECO:0007669"/>
    <property type="project" value="UniProtKB-KW"/>
</dbReference>
<evidence type="ECO:0000256" key="3">
    <source>
        <dbReference type="ARBA" id="ARBA00022692"/>
    </source>
</evidence>
<reference evidence="11 12" key="1">
    <citation type="journal article" date="2016" name="Nat. Commun.">
        <title>Thousands of microbial genomes shed light on interconnected biogeochemical processes in an aquifer system.</title>
        <authorList>
            <person name="Anantharaman K."/>
            <person name="Brown C.T."/>
            <person name="Hug L.A."/>
            <person name="Sharon I."/>
            <person name="Castelle C.J."/>
            <person name="Probst A.J."/>
            <person name="Thomas B.C."/>
            <person name="Singh A."/>
            <person name="Wilkins M.J."/>
            <person name="Karaoz U."/>
            <person name="Brodie E.L."/>
            <person name="Williams K.H."/>
            <person name="Hubbard S.S."/>
            <person name="Banfield J.F."/>
        </authorList>
    </citation>
    <scope>NUCLEOTIDE SEQUENCE [LARGE SCALE GENOMIC DNA]</scope>
</reference>
<dbReference type="Pfam" id="PF00664">
    <property type="entry name" value="ABC_membrane"/>
    <property type="match status" value="1"/>
</dbReference>
<keyword evidence="2" id="KW-0813">Transport</keyword>
<dbReference type="FunFam" id="3.40.50.300:FF:000287">
    <property type="entry name" value="Multidrug ABC transporter ATP-binding protein"/>
    <property type="match status" value="1"/>
</dbReference>
<dbReference type="GO" id="GO:0016887">
    <property type="term" value="F:ATP hydrolysis activity"/>
    <property type="evidence" value="ECO:0007669"/>
    <property type="project" value="InterPro"/>
</dbReference>
<dbReference type="PROSITE" id="PS00211">
    <property type="entry name" value="ABC_TRANSPORTER_1"/>
    <property type="match status" value="1"/>
</dbReference>
<dbReference type="InterPro" id="IPR039421">
    <property type="entry name" value="Type_1_exporter"/>
</dbReference>
<evidence type="ECO:0000313" key="11">
    <source>
        <dbReference type="EMBL" id="OHA50587.1"/>
    </source>
</evidence>
<dbReference type="InterPro" id="IPR036640">
    <property type="entry name" value="ABC1_TM_sf"/>
</dbReference>
<dbReference type="Gene3D" id="1.20.1560.10">
    <property type="entry name" value="ABC transporter type 1, transmembrane domain"/>
    <property type="match status" value="1"/>
</dbReference>
<dbReference type="InterPro" id="IPR003593">
    <property type="entry name" value="AAA+_ATPase"/>
</dbReference>
<dbReference type="PANTHER" id="PTHR24221">
    <property type="entry name" value="ATP-BINDING CASSETTE SUB-FAMILY B"/>
    <property type="match status" value="1"/>
</dbReference>
<dbReference type="Pfam" id="PF00005">
    <property type="entry name" value="ABC_tran"/>
    <property type="match status" value="1"/>
</dbReference>
<feature type="transmembrane region" description="Helical" evidence="8">
    <location>
        <begin position="20"/>
        <end position="42"/>
    </location>
</feature>